<keyword evidence="3" id="KW-0238">DNA-binding</keyword>
<dbReference type="SMART" id="SM00353">
    <property type="entry name" value="HLH"/>
    <property type="match status" value="1"/>
</dbReference>
<comment type="subcellular location">
    <subcellularLocation>
        <location evidence="1">Nucleus</location>
    </subcellularLocation>
</comment>
<evidence type="ECO:0000256" key="6">
    <source>
        <dbReference type="SAM" id="MobiDB-lite"/>
    </source>
</evidence>
<evidence type="ECO:0000256" key="4">
    <source>
        <dbReference type="ARBA" id="ARBA00023163"/>
    </source>
</evidence>
<keyword evidence="4" id="KW-0804">Transcription</keyword>
<feature type="compositionally biased region" description="Low complexity" evidence="6">
    <location>
        <begin position="328"/>
        <end position="340"/>
    </location>
</feature>
<proteinExistence type="predicted"/>
<protein>
    <recommendedName>
        <fullName evidence="7">BHLH domain-containing protein</fullName>
    </recommendedName>
</protein>
<evidence type="ECO:0000313" key="8">
    <source>
        <dbReference type="EMBL" id="KAG0318065.1"/>
    </source>
</evidence>
<dbReference type="InterPro" id="IPR036638">
    <property type="entry name" value="HLH_DNA-bd_sf"/>
</dbReference>
<keyword evidence="2" id="KW-0805">Transcription regulation</keyword>
<feature type="region of interest" description="Disordered" evidence="6">
    <location>
        <begin position="317"/>
        <end position="465"/>
    </location>
</feature>
<dbReference type="InterPro" id="IPR052207">
    <property type="entry name" value="Max-like/E-box_TFs"/>
</dbReference>
<dbReference type="GO" id="GO:0000978">
    <property type="term" value="F:RNA polymerase II cis-regulatory region sequence-specific DNA binding"/>
    <property type="evidence" value="ECO:0007669"/>
    <property type="project" value="TreeGrafter"/>
</dbReference>
<reference evidence="8" key="1">
    <citation type="journal article" date="2020" name="Fungal Divers.">
        <title>Resolving the Mortierellaceae phylogeny through synthesis of multi-gene phylogenetics and phylogenomics.</title>
        <authorList>
            <person name="Vandepol N."/>
            <person name="Liber J."/>
            <person name="Desiro A."/>
            <person name="Na H."/>
            <person name="Kennedy M."/>
            <person name="Barry K."/>
            <person name="Grigoriev I.V."/>
            <person name="Miller A.N."/>
            <person name="O'Donnell K."/>
            <person name="Stajich J.E."/>
            <person name="Bonito G."/>
        </authorList>
    </citation>
    <scope>NUCLEOTIDE SEQUENCE</scope>
    <source>
        <strain evidence="8">NVP60</strain>
    </source>
</reference>
<evidence type="ECO:0000256" key="2">
    <source>
        <dbReference type="ARBA" id="ARBA00023015"/>
    </source>
</evidence>
<organism evidence="8 9">
    <name type="scientific">Linnemannia gamsii</name>
    <dbReference type="NCBI Taxonomy" id="64522"/>
    <lineage>
        <taxon>Eukaryota</taxon>
        <taxon>Fungi</taxon>
        <taxon>Fungi incertae sedis</taxon>
        <taxon>Mucoromycota</taxon>
        <taxon>Mortierellomycotina</taxon>
        <taxon>Mortierellomycetes</taxon>
        <taxon>Mortierellales</taxon>
        <taxon>Mortierellaceae</taxon>
        <taxon>Linnemannia</taxon>
    </lineage>
</organism>
<dbReference type="PANTHER" id="PTHR15741:SF27">
    <property type="entry name" value="TRANSCRIPTION FACTOR AP-4"/>
    <property type="match status" value="1"/>
</dbReference>
<dbReference type="Pfam" id="PF00010">
    <property type="entry name" value="HLH"/>
    <property type="match status" value="1"/>
</dbReference>
<evidence type="ECO:0000256" key="1">
    <source>
        <dbReference type="ARBA" id="ARBA00004123"/>
    </source>
</evidence>
<feature type="compositionally biased region" description="Low complexity" evidence="6">
    <location>
        <begin position="174"/>
        <end position="188"/>
    </location>
</feature>
<feature type="compositionally biased region" description="Polar residues" evidence="6">
    <location>
        <begin position="204"/>
        <end position="222"/>
    </location>
</feature>
<dbReference type="AlphaFoldDB" id="A0A9P6REV7"/>
<evidence type="ECO:0000313" key="9">
    <source>
        <dbReference type="Proteomes" id="UP000823405"/>
    </source>
</evidence>
<dbReference type="Proteomes" id="UP000823405">
    <property type="component" value="Unassembled WGS sequence"/>
</dbReference>
<dbReference type="SUPFAM" id="SSF47459">
    <property type="entry name" value="HLH, helix-loop-helix DNA-binding domain"/>
    <property type="match status" value="1"/>
</dbReference>
<keyword evidence="9" id="KW-1185">Reference proteome</keyword>
<dbReference type="InterPro" id="IPR011598">
    <property type="entry name" value="bHLH_dom"/>
</dbReference>
<dbReference type="OrthoDB" id="690068at2759"/>
<feature type="region of interest" description="Disordered" evidence="6">
    <location>
        <begin position="1"/>
        <end position="44"/>
    </location>
</feature>
<accession>A0A9P6REV7</accession>
<keyword evidence="5" id="KW-0539">Nucleus</keyword>
<dbReference type="GO" id="GO:0005634">
    <property type="term" value="C:nucleus"/>
    <property type="evidence" value="ECO:0007669"/>
    <property type="project" value="UniProtKB-SubCell"/>
</dbReference>
<feature type="domain" description="BHLH" evidence="7">
    <location>
        <begin position="98"/>
        <end position="152"/>
    </location>
</feature>
<dbReference type="EMBL" id="JAAAIN010000210">
    <property type="protein sequence ID" value="KAG0318065.1"/>
    <property type="molecule type" value="Genomic_DNA"/>
</dbReference>
<dbReference type="PANTHER" id="PTHR15741">
    <property type="entry name" value="BASIC HELIX-LOOP-HELIX ZIP TRANSCRIPTION FACTOR"/>
    <property type="match status" value="1"/>
</dbReference>
<evidence type="ECO:0000259" key="7">
    <source>
        <dbReference type="PROSITE" id="PS50888"/>
    </source>
</evidence>
<evidence type="ECO:0000256" key="3">
    <source>
        <dbReference type="ARBA" id="ARBA00023125"/>
    </source>
</evidence>
<evidence type="ECO:0000256" key="5">
    <source>
        <dbReference type="ARBA" id="ARBA00023242"/>
    </source>
</evidence>
<dbReference type="PROSITE" id="PS50888">
    <property type="entry name" value="BHLH"/>
    <property type="match status" value="1"/>
</dbReference>
<gene>
    <name evidence="8" type="ORF">BGZ97_004417</name>
</gene>
<feature type="region of interest" description="Disordered" evidence="6">
    <location>
        <begin position="170"/>
        <end position="271"/>
    </location>
</feature>
<name>A0A9P6REV7_9FUNG</name>
<feature type="compositionally biased region" description="Low complexity" evidence="6">
    <location>
        <begin position="351"/>
        <end position="398"/>
    </location>
</feature>
<dbReference type="Gene3D" id="4.10.280.10">
    <property type="entry name" value="Helix-loop-helix DNA-binding domain"/>
    <property type="match status" value="1"/>
</dbReference>
<feature type="compositionally biased region" description="Polar residues" evidence="6">
    <location>
        <begin position="8"/>
        <end position="23"/>
    </location>
</feature>
<feature type="compositionally biased region" description="Low complexity" evidence="6">
    <location>
        <begin position="252"/>
        <end position="268"/>
    </location>
</feature>
<sequence>MDIDAPSSLASCNNMTAQTTTSPKQRKPYTKSASSFSSSTAYNKPNSRGVRMTFELDDVLRKYTPEEFKTCKGYDVGGVNILNKKPLDSKTALDKITRRRETHNRVERRRRDCINQLIDELTDLLPKEEDDSLSKGHRVNILRNVVSHIQTLTRHNENLHQQLQALQNGSTLSPPTIITTPAPPTIHIGVNDKHVSDISPPSPLSHTSYRPRSHPSPQSAGSSPRFGPSYQHPEPRHYFTPLQPPGSESFGTTNTTDSSRTPSPSLPSLNDMAVTLPAIPKIVEPLDGSAQLDQDQHDPVSGSYAKRMNRQTLPRLQLLPPPFHHGRSNSTSSHLGSPSSPLYHGHPSPSPTSAYSGYSSASGPWSSTSSSFGPFSPSGSIPYSPSGPTSPYGPPSATLSSSPSGFSHHPRSPMHSPSLSPWDKAAHAAGGVEEQSLPDSNGWCSTSHLQQHSHPFKSDRHPEVS</sequence>
<feature type="compositionally biased region" description="Polar residues" evidence="6">
    <location>
        <begin position="437"/>
        <end position="453"/>
    </location>
</feature>
<feature type="compositionally biased region" description="Basic and acidic residues" evidence="6">
    <location>
        <begin position="456"/>
        <end position="465"/>
    </location>
</feature>
<dbReference type="GO" id="GO:0046983">
    <property type="term" value="F:protein dimerization activity"/>
    <property type="evidence" value="ECO:0007669"/>
    <property type="project" value="InterPro"/>
</dbReference>
<dbReference type="GO" id="GO:0000981">
    <property type="term" value="F:DNA-binding transcription factor activity, RNA polymerase II-specific"/>
    <property type="evidence" value="ECO:0007669"/>
    <property type="project" value="TreeGrafter"/>
</dbReference>
<comment type="caution">
    <text evidence="8">The sequence shown here is derived from an EMBL/GenBank/DDBJ whole genome shotgun (WGS) entry which is preliminary data.</text>
</comment>